<evidence type="ECO:0000313" key="3">
    <source>
        <dbReference type="Proteomes" id="UP000494115"/>
    </source>
</evidence>
<gene>
    <name evidence="2" type="ORF">LMG28138_03076</name>
</gene>
<reference evidence="2 3" key="1">
    <citation type="submission" date="2020-04" db="EMBL/GenBank/DDBJ databases">
        <authorList>
            <person name="De Canck E."/>
        </authorList>
    </citation>
    <scope>NUCLEOTIDE SEQUENCE [LARGE SCALE GENOMIC DNA]</scope>
    <source>
        <strain evidence="2 3">LMG 28138</strain>
    </source>
</reference>
<dbReference type="GO" id="GO:0033717">
    <property type="term" value="F:gluconate 2-dehydrogenase (acceptor) activity"/>
    <property type="evidence" value="ECO:0007669"/>
    <property type="project" value="UniProtKB-EC"/>
</dbReference>
<feature type="chain" id="PRO_5028996594" evidence="1">
    <location>
        <begin position="32"/>
        <end position="244"/>
    </location>
</feature>
<dbReference type="AlphaFoldDB" id="A0A6S7B808"/>
<name>A0A6S7B808_9BURK</name>
<protein>
    <submittedName>
        <fullName evidence="2">Gluconate 2-dehydrogenase subunit 3</fullName>
        <ecNumber evidence="2">1.1.99.3</ecNumber>
    </submittedName>
</protein>
<dbReference type="InterPro" id="IPR027056">
    <property type="entry name" value="Gluconate_2DH_su3"/>
</dbReference>
<dbReference type="EMBL" id="CADIKM010000013">
    <property type="protein sequence ID" value="CAB3790976.1"/>
    <property type="molecule type" value="Genomic_DNA"/>
</dbReference>
<dbReference type="RefSeq" id="WP_175105609.1">
    <property type="nucleotide sequence ID" value="NZ_CADIKM010000013.1"/>
</dbReference>
<feature type="signal peptide" evidence="1">
    <location>
        <begin position="1"/>
        <end position="31"/>
    </location>
</feature>
<dbReference type="InterPro" id="IPR006311">
    <property type="entry name" value="TAT_signal"/>
</dbReference>
<accession>A0A6S7B808</accession>
<evidence type="ECO:0000313" key="2">
    <source>
        <dbReference type="EMBL" id="CAB3790976.1"/>
    </source>
</evidence>
<keyword evidence="3" id="KW-1185">Reference proteome</keyword>
<keyword evidence="2" id="KW-0560">Oxidoreductase</keyword>
<proteinExistence type="predicted"/>
<dbReference type="Pfam" id="PF13618">
    <property type="entry name" value="Gluconate_2-dh3"/>
    <property type="match status" value="1"/>
</dbReference>
<sequence length="244" mass="27262">MTTSKDNSRRSFLKRTIAIAPIATLSTSATALLASGDDHRALSAPPPNQPTEDHYHPGYFTAEEWAFVNAACDRLIPEDHVGPGAVQLGVPQYIDRQMQTPYGDASRWYMEGPFLQGAPEFGYQSKLTPKQQYRLGIRAINAHCRKNFGGKTFAELPPAQQTDFLKRMEAGEIKDDFKLKTFFSDFLLKNVMEGYFCDPMHGGNKGMAAWKMIGYPGVRADYLEWAVESGPYPYGAVSMYGKRV</sequence>
<dbReference type="Proteomes" id="UP000494115">
    <property type="component" value="Unassembled WGS sequence"/>
</dbReference>
<keyword evidence="1" id="KW-0732">Signal</keyword>
<organism evidence="2 3">
    <name type="scientific">Pararobbsia alpina</name>
    <dbReference type="NCBI Taxonomy" id="621374"/>
    <lineage>
        <taxon>Bacteria</taxon>
        <taxon>Pseudomonadati</taxon>
        <taxon>Pseudomonadota</taxon>
        <taxon>Betaproteobacteria</taxon>
        <taxon>Burkholderiales</taxon>
        <taxon>Burkholderiaceae</taxon>
        <taxon>Pararobbsia</taxon>
    </lineage>
</organism>
<dbReference type="EC" id="1.1.99.3" evidence="2"/>
<dbReference type="PROSITE" id="PS51318">
    <property type="entry name" value="TAT"/>
    <property type="match status" value="1"/>
</dbReference>
<evidence type="ECO:0000256" key="1">
    <source>
        <dbReference type="SAM" id="SignalP"/>
    </source>
</evidence>